<comment type="catalytic activity">
    <reaction evidence="6">
        <text>a fatty acyl-[ACP] + S-adenosyl-L-methionine = an N-acyl-L-homoserine lactone + S-methyl-5'-thioadenosine + holo-[ACP] + H(+)</text>
        <dbReference type="Rhea" id="RHEA:10096"/>
        <dbReference type="Rhea" id="RHEA-COMP:9685"/>
        <dbReference type="Rhea" id="RHEA-COMP:14125"/>
        <dbReference type="ChEBI" id="CHEBI:15378"/>
        <dbReference type="ChEBI" id="CHEBI:17509"/>
        <dbReference type="ChEBI" id="CHEBI:55474"/>
        <dbReference type="ChEBI" id="CHEBI:59789"/>
        <dbReference type="ChEBI" id="CHEBI:64479"/>
        <dbReference type="ChEBI" id="CHEBI:138651"/>
        <dbReference type="EC" id="2.3.1.184"/>
    </reaction>
</comment>
<dbReference type="Gene3D" id="3.40.630.30">
    <property type="match status" value="1"/>
</dbReference>
<evidence type="ECO:0000256" key="5">
    <source>
        <dbReference type="PROSITE-ProRule" id="PRU00533"/>
    </source>
</evidence>
<evidence type="ECO:0000256" key="1">
    <source>
        <dbReference type="ARBA" id="ARBA00022654"/>
    </source>
</evidence>
<dbReference type="PROSITE" id="PS51187">
    <property type="entry name" value="AUTOINDUCER_SYNTH_2"/>
    <property type="match status" value="1"/>
</dbReference>
<protein>
    <recommendedName>
        <fullName evidence="6">Acyl-homoserine-lactone synthase</fullName>
        <ecNumber evidence="6">2.3.1.184</ecNumber>
    </recommendedName>
    <alternativeName>
        <fullName evidence="6">Autoinducer synthesis protein</fullName>
    </alternativeName>
</protein>
<dbReference type="InterPro" id="IPR001690">
    <property type="entry name" value="Autoind_synthase"/>
</dbReference>
<keyword evidence="3 6" id="KW-0949">S-adenosyl-L-methionine</keyword>
<evidence type="ECO:0000256" key="6">
    <source>
        <dbReference type="RuleBase" id="RU361135"/>
    </source>
</evidence>
<dbReference type="GO" id="GO:0016746">
    <property type="term" value="F:acyltransferase activity"/>
    <property type="evidence" value="ECO:0007669"/>
    <property type="project" value="UniProtKB-KW"/>
</dbReference>
<evidence type="ECO:0000313" key="7">
    <source>
        <dbReference type="EMBL" id="MCT7378246.1"/>
    </source>
</evidence>
<dbReference type="PANTHER" id="PTHR39322:SF1">
    <property type="entry name" value="ISOVALERYL-HOMOSERINE LACTONE SYNTHASE"/>
    <property type="match status" value="1"/>
</dbReference>
<dbReference type="RefSeq" id="WP_260907197.1">
    <property type="nucleotide sequence ID" value="NZ_JAOCZP010000012.1"/>
</dbReference>
<sequence length="182" mass="20891">MIHVVKGAGAHRYRELLEEHYRLRHEIFVAERGWTDLFRTDGRERDAYDTSQTVYVLATHEGHVTGGYRLLPTTSRHLLGDRFAHLVDGPVPRGHCIREWSRFFIRKDRRGGQLFRQLMKTIPPTCKSLGITTLTSVIEPDWLVRFEAAGFPCRILGPFVETDGMQLAAVQLDIGRVPIGRR</sequence>
<keyword evidence="8" id="KW-1185">Reference proteome</keyword>
<accession>A0ABT2LUP2</accession>
<dbReference type="PANTHER" id="PTHR39322">
    <property type="entry name" value="ACYL-HOMOSERINE-LACTONE SYNTHASE"/>
    <property type="match status" value="1"/>
</dbReference>
<dbReference type="Pfam" id="PF00765">
    <property type="entry name" value="Autoind_synth"/>
    <property type="match status" value="1"/>
</dbReference>
<gene>
    <name evidence="7" type="ORF">N5A92_24855</name>
</gene>
<dbReference type="InterPro" id="IPR016181">
    <property type="entry name" value="Acyl_CoA_acyltransferase"/>
</dbReference>
<reference evidence="7 8" key="1">
    <citation type="submission" date="2022-09" db="EMBL/GenBank/DDBJ databases">
        <title>Chelativorans salina sp. nov., a novel slightly halophilic bacterium isolated from a saline lake sediment enrichment.</title>
        <authorList>
            <person name="Gao L."/>
            <person name="Fang B.-Z."/>
            <person name="Li W.-J."/>
        </authorList>
    </citation>
    <scope>NUCLEOTIDE SEQUENCE [LARGE SCALE GENOMIC DNA]</scope>
    <source>
        <strain evidence="7 8">EGI FJ00035</strain>
    </source>
</reference>
<comment type="caution">
    <text evidence="7">The sequence shown here is derived from an EMBL/GenBank/DDBJ whole genome shotgun (WGS) entry which is preliminary data.</text>
</comment>
<evidence type="ECO:0000256" key="2">
    <source>
        <dbReference type="ARBA" id="ARBA00022679"/>
    </source>
</evidence>
<name>A0ABT2LUP2_9HYPH</name>
<dbReference type="EC" id="2.3.1.184" evidence="6"/>
<dbReference type="Proteomes" id="UP001320831">
    <property type="component" value="Unassembled WGS sequence"/>
</dbReference>
<dbReference type="EMBL" id="JAOCZP010000012">
    <property type="protein sequence ID" value="MCT7378246.1"/>
    <property type="molecule type" value="Genomic_DNA"/>
</dbReference>
<evidence type="ECO:0000256" key="3">
    <source>
        <dbReference type="ARBA" id="ARBA00022691"/>
    </source>
</evidence>
<dbReference type="SUPFAM" id="SSF55729">
    <property type="entry name" value="Acyl-CoA N-acyltransferases (Nat)"/>
    <property type="match status" value="1"/>
</dbReference>
<keyword evidence="4 5" id="KW-0071">Autoinducer synthesis</keyword>
<organism evidence="7 8">
    <name type="scientific">Chelativorans salis</name>
    <dbReference type="NCBI Taxonomy" id="2978478"/>
    <lineage>
        <taxon>Bacteria</taxon>
        <taxon>Pseudomonadati</taxon>
        <taxon>Pseudomonadota</taxon>
        <taxon>Alphaproteobacteria</taxon>
        <taxon>Hyphomicrobiales</taxon>
        <taxon>Phyllobacteriaceae</taxon>
        <taxon>Chelativorans</taxon>
    </lineage>
</organism>
<keyword evidence="1 5" id="KW-0673">Quorum sensing</keyword>
<proteinExistence type="inferred from homology"/>
<evidence type="ECO:0000256" key="4">
    <source>
        <dbReference type="ARBA" id="ARBA00022929"/>
    </source>
</evidence>
<evidence type="ECO:0000313" key="8">
    <source>
        <dbReference type="Proteomes" id="UP001320831"/>
    </source>
</evidence>
<keyword evidence="2 6" id="KW-0808">Transferase</keyword>
<dbReference type="PRINTS" id="PR01549">
    <property type="entry name" value="AUTOINDCRSYN"/>
</dbReference>
<comment type="similarity">
    <text evidence="5 6">Belongs to the autoinducer synthase family.</text>
</comment>
<keyword evidence="7" id="KW-0012">Acyltransferase</keyword>